<dbReference type="InterPro" id="IPR003018">
    <property type="entry name" value="GAF"/>
</dbReference>
<dbReference type="InterPro" id="IPR027417">
    <property type="entry name" value="P-loop_NTPase"/>
</dbReference>
<dbReference type="SUPFAM" id="SSF46689">
    <property type="entry name" value="Homeodomain-like"/>
    <property type="match status" value="1"/>
</dbReference>
<dbReference type="SUPFAM" id="SSF52540">
    <property type="entry name" value="P-loop containing nucleoside triphosphate hydrolases"/>
    <property type="match status" value="1"/>
</dbReference>
<dbReference type="Pfam" id="PF02954">
    <property type="entry name" value="HTH_8"/>
    <property type="match status" value="1"/>
</dbReference>
<dbReference type="PROSITE" id="PS00675">
    <property type="entry name" value="SIGMA54_INTERACT_1"/>
    <property type="match status" value="1"/>
</dbReference>
<dbReference type="SMART" id="SM00382">
    <property type="entry name" value="AAA"/>
    <property type="match status" value="1"/>
</dbReference>
<gene>
    <name evidence="7" type="ORF">JQC75_17665</name>
</gene>
<dbReference type="InterPro" id="IPR002078">
    <property type="entry name" value="Sigma_54_int"/>
</dbReference>
<keyword evidence="8" id="KW-1185">Reference proteome</keyword>
<keyword evidence="2" id="KW-0067">ATP-binding</keyword>
<evidence type="ECO:0000259" key="6">
    <source>
        <dbReference type="PROSITE" id="PS50045"/>
    </source>
</evidence>
<evidence type="ECO:0000256" key="2">
    <source>
        <dbReference type="ARBA" id="ARBA00022840"/>
    </source>
</evidence>
<evidence type="ECO:0000256" key="5">
    <source>
        <dbReference type="ARBA" id="ARBA00023163"/>
    </source>
</evidence>
<keyword evidence="1" id="KW-0547">Nucleotide-binding</keyword>
<accession>A0ABX7G319</accession>
<evidence type="ECO:0000313" key="8">
    <source>
        <dbReference type="Proteomes" id="UP000596252"/>
    </source>
</evidence>
<dbReference type="RefSeq" id="WP_203325321.1">
    <property type="nucleotide sequence ID" value="NZ_CP069213.1"/>
</dbReference>
<dbReference type="InterPro" id="IPR058031">
    <property type="entry name" value="AAA_lid_NorR"/>
</dbReference>
<dbReference type="InterPro" id="IPR029016">
    <property type="entry name" value="GAF-like_dom_sf"/>
</dbReference>
<dbReference type="InterPro" id="IPR002197">
    <property type="entry name" value="HTH_Fis"/>
</dbReference>
<evidence type="ECO:0000256" key="1">
    <source>
        <dbReference type="ARBA" id="ARBA00022741"/>
    </source>
</evidence>
<dbReference type="Gene3D" id="3.40.50.300">
    <property type="entry name" value="P-loop containing nucleotide triphosphate hydrolases"/>
    <property type="match status" value="1"/>
</dbReference>
<sequence>MKSAIQPWLADSWRRSEGAGLSETRPGELKLSRVELDERCERHRQLITQVESEALPLFTRLMSHTDSRLILSDADGFVLRHWGLSRYSDRLANVALDCGVNWLEEHKGTNAIGTALRAKEALSVVGEQHFCRPHRFMSCTASPIFSPSGELIGALDITSERLKHNQQTLLLISSLAQQIETALLCALPGGRFRVDLAASRQLLSSGWQGILIADDDGRLLGLNPMARQYLGGASPGMPLGELLGDNWQSQQALCPRGELHLATSAINKGALPIKINKTNGLHGVKPLRFHDPQLETAWQQARKVISRKIPLLVQGETGVGKEHFVRQLYQDSRLDGELVAVNCAALPAELIEAELFGYQGGAFTGASRQGHLGKVRQADGGFLFLDEIGELSLAAQGRLLRVLQEREVTPVGGLKTHRVDIQVVAATHMDLADMVRHGRFREDLYFRLNGLQVSLPPLRQRADKSRLIHKLHRQYRVNPPGDEQQLCPQLLTLLEAYSWPGNLRELDNLMQVACLMAEGECELNQAHLSDAHRRVLMQARPCCLDRAHSESTQSASESSLKAELDARIQTTLAECGGNISEAARRLGVSRNLIYRSLRRTDS</sequence>
<dbReference type="EMBL" id="CP069213">
    <property type="protein sequence ID" value="QRH01648.1"/>
    <property type="molecule type" value="Genomic_DNA"/>
</dbReference>
<dbReference type="InterPro" id="IPR025944">
    <property type="entry name" value="Sigma_54_int_dom_CS"/>
</dbReference>
<keyword evidence="3" id="KW-0805">Transcription regulation</keyword>
<dbReference type="Gene3D" id="3.30.450.40">
    <property type="match status" value="1"/>
</dbReference>
<dbReference type="Proteomes" id="UP000596252">
    <property type="component" value="Chromosome"/>
</dbReference>
<dbReference type="InterPro" id="IPR025662">
    <property type="entry name" value="Sigma_54_int_dom_ATP-bd_1"/>
</dbReference>
<dbReference type="Pfam" id="PF25601">
    <property type="entry name" value="AAA_lid_14"/>
    <property type="match status" value="1"/>
</dbReference>
<dbReference type="PROSITE" id="PS00688">
    <property type="entry name" value="SIGMA54_INTERACT_3"/>
    <property type="match status" value="1"/>
</dbReference>
<protein>
    <submittedName>
        <fullName evidence="7">Sigma-54-dependent Fis family transcriptional regulator</fullName>
    </submittedName>
</protein>
<dbReference type="Pfam" id="PF00158">
    <property type="entry name" value="Sigma54_activat"/>
    <property type="match status" value="1"/>
</dbReference>
<dbReference type="PROSITE" id="PS50045">
    <property type="entry name" value="SIGMA54_INTERACT_4"/>
    <property type="match status" value="1"/>
</dbReference>
<dbReference type="PRINTS" id="PR01590">
    <property type="entry name" value="HTHFIS"/>
</dbReference>
<evidence type="ECO:0000313" key="7">
    <source>
        <dbReference type="EMBL" id="QRH01648.1"/>
    </source>
</evidence>
<dbReference type="InterPro" id="IPR009057">
    <property type="entry name" value="Homeodomain-like_sf"/>
</dbReference>
<keyword evidence="5" id="KW-0804">Transcription</keyword>
<dbReference type="Pfam" id="PF01590">
    <property type="entry name" value="GAF"/>
    <property type="match status" value="1"/>
</dbReference>
<name>A0ABX7G319_9GAMM</name>
<evidence type="ECO:0000256" key="3">
    <source>
        <dbReference type="ARBA" id="ARBA00023015"/>
    </source>
</evidence>
<reference evidence="7 8" key="1">
    <citation type="journal article" date="2012" name="Antonie Van Leeuwenhoek">
        <title>Shewanella litorisediminis sp. nov., a gammaproteobacterium isolated from a tidal flat sediment.</title>
        <authorList>
            <person name="Lee M.H."/>
            <person name="Yoon J.H."/>
        </authorList>
    </citation>
    <scope>NUCLEOTIDE SEQUENCE [LARGE SCALE GENOMIC DNA]</scope>
    <source>
        <strain evidence="7 8">SMK1-12</strain>
    </source>
</reference>
<dbReference type="Gene3D" id="1.10.10.60">
    <property type="entry name" value="Homeodomain-like"/>
    <property type="match status" value="1"/>
</dbReference>
<dbReference type="InterPro" id="IPR003593">
    <property type="entry name" value="AAA+_ATPase"/>
</dbReference>
<dbReference type="PANTHER" id="PTHR32071">
    <property type="entry name" value="TRANSCRIPTIONAL REGULATORY PROTEIN"/>
    <property type="match status" value="1"/>
</dbReference>
<organism evidence="7 8">
    <name type="scientific">Shewanella litorisediminis</name>
    <dbReference type="NCBI Taxonomy" id="1173586"/>
    <lineage>
        <taxon>Bacteria</taxon>
        <taxon>Pseudomonadati</taxon>
        <taxon>Pseudomonadota</taxon>
        <taxon>Gammaproteobacteria</taxon>
        <taxon>Alteromonadales</taxon>
        <taxon>Shewanellaceae</taxon>
        <taxon>Shewanella</taxon>
    </lineage>
</organism>
<dbReference type="Gene3D" id="1.10.8.60">
    <property type="match status" value="1"/>
</dbReference>
<dbReference type="PANTHER" id="PTHR32071:SF77">
    <property type="entry name" value="TRANSCRIPTIONAL REGULATORY PROTEIN"/>
    <property type="match status" value="1"/>
</dbReference>
<evidence type="ECO:0000256" key="4">
    <source>
        <dbReference type="ARBA" id="ARBA00023125"/>
    </source>
</evidence>
<proteinExistence type="predicted"/>
<feature type="domain" description="Sigma-54 factor interaction" evidence="6">
    <location>
        <begin position="287"/>
        <end position="515"/>
    </location>
</feature>
<keyword evidence="4" id="KW-0238">DNA-binding</keyword>
<dbReference type="CDD" id="cd00009">
    <property type="entry name" value="AAA"/>
    <property type="match status" value="1"/>
</dbReference>